<evidence type="ECO:0000313" key="2">
    <source>
        <dbReference type="EMBL" id="QHT23350.1"/>
    </source>
</evidence>
<sequence>MSGQPSGKPLGQGIEENVPVYETSNLIITPENAGASDIRSWTAFDNNMTIGSRFLQGIVNDQTAVTTTGRPLGMNYLLDTKTQCNATDIEGGTSVERYTYIQNNHEGSLIDTIVNDVEIGFSANNLELGFTSSIDCQGVTLSTIDENGLNGFGTAWVATTEISNIGPCKFKDRINPVTNEICNESFENYSDSKYDNNFIYDNKKKKDPLESGFLTGIMLLGLYLVYCFMKKTK</sequence>
<evidence type="ECO:0000256" key="1">
    <source>
        <dbReference type="SAM" id="Phobius"/>
    </source>
</evidence>
<dbReference type="AlphaFoldDB" id="A0A6C0E444"/>
<accession>A0A6C0E444</accession>
<protein>
    <submittedName>
        <fullName evidence="2">Uncharacterized protein</fullName>
    </submittedName>
</protein>
<keyword evidence="1" id="KW-1133">Transmembrane helix</keyword>
<feature type="transmembrane region" description="Helical" evidence="1">
    <location>
        <begin position="211"/>
        <end position="229"/>
    </location>
</feature>
<organism evidence="2">
    <name type="scientific">viral metagenome</name>
    <dbReference type="NCBI Taxonomy" id="1070528"/>
    <lineage>
        <taxon>unclassified sequences</taxon>
        <taxon>metagenomes</taxon>
        <taxon>organismal metagenomes</taxon>
    </lineage>
</organism>
<name>A0A6C0E444_9ZZZZ</name>
<proteinExistence type="predicted"/>
<keyword evidence="1" id="KW-0812">Transmembrane</keyword>
<dbReference type="EMBL" id="MN739730">
    <property type="protein sequence ID" value="QHT23350.1"/>
    <property type="molecule type" value="Genomic_DNA"/>
</dbReference>
<reference evidence="2" key="1">
    <citation type="journal article" date="2020" name="Nature">
        <title>Giant virus diversity and host interactions through global metagenomics.</title>
        <authorList>
            <person name="Schulz F."/>
            <person name="Roux S."/>
            <person name="Paez-Espino D."/>
            <person name="Jungbluth S."/>
            <person name="Walsh D.A."/>
            <person name="Denef V.J."/>
            <person name="McMahon K.D."/>
            <person name="Konstantinidis K.T."/>
            <person name="Eloe-Fadrosh E.A."/>
            <person name="Kyrpides N.C."/>
            <person name="Woyke T."/>
        </authorList>
    </citation>
    <scope>NUCLEOTIDE SEQUENCE</scope>
    <source>
        <strain evidence="2">GVMAG-M-3300023179-116</strain>
    </source>
</reference>
<keyword evidence="1" id="KW-0472">Membrane</keyword>